<keyword evidence="5" id="KW-1185">Reference proteome</keyword>
<evidence type="ECO:0000313" key="4">
    <source>
        <dbReference type="EMBL" id="QHW35315.1"/>
    </source>
</evidence>
<keyword evidence="3" id="KW-0812">Transmembrane</keyword>
<dbReference type="PANTHER" id="PTHR22550">
    <property type="entry name" value="SPORE GERMINATION PROTEIN"/>
    <property type="match status" value="1"/>
</dbReference>
<feature type="transmembrane region" description="Helical" evidence="3">
    <location>
        <begin position="392"/>
        <end position="411"/>
    </location>
</feature>
<sequence length="484" mass="53057">MTTPSKPPTSTTGPAPPITSDWLRSQLANCGDVTIKPMIRYANDETANTLHYIIAYVPGMVDFKFMQSLFGSDGSLLFDVKANPLVQPIMHGENGNSGENGGKQIFDRLFAGQIIMLSEASGEVFSIDSPGQPARSIEESTLELSVKGPRDGFVETLAVNLSLIRKRLRTTKLAMEWFKIGSESRTEICLLYMEGITSPEVVEEARKRLRNIDVLVLHGAGELEAIIADRSVAMVPTIDYVGRPDFVVQSLMNGRFAIMVDGSPAALIAPVNISILVKSPEDAYLPFYFVSFERFIRLVSFLLSGTLPGFWLALLAFNNDQVPFPLLATVTMSRLGLPLSPQMELVLMIFMFEIFREAGVRLPRAVGQTVTVVGGLIVGDAAIRAGLTSPTMLVITAVTAVATFTLVNQSLNGSVTVIRLFIILASAVLGLFGFFISVFAVMLYLCSLESFGMPFMQPLAPFEFRKLFTALLQLPWKYRAKRNS</sequence>
<evidence type="ECO:0000256" key="3">
    <source>
        <dbReference type="SAM" id="Phobius"/>
    </source>
</evidence>
<protein>
    <submittedName>
        <fullName evidence="4">Spore germination protein</fullName>
    </submittedName>
</protein>
<gene>
    <name evidence="4" type="ORF">GZH47_27090</name>
</gene>
<dbReference type="InterPro" id="IPR004995">
    <property type="entry name" value="Spore_Ger"/>
</dbReference>
<dbReference type="AlphaFoldDB" id="A0A6C0PAC2"/>
<evidence type="ECO:0000256" key="2">
    <source>
        <dbReference type="ARBA" id="ARBA00023136"/>
    </source>
</evidence>
<organism evidence="4 5">
    <name type="scientific">Paenibacillus rhizovicinus</name>
    <dbReference type="NCBI Taxonomy" id="2704463"/>
    <lineage>
        <taxon>Bacteria</taxon>
        <taxon>Bacillati</taxon>
        <taxon>Bacillota</taxon>
        <taxon>Bacilli</taxon>
        <taxon>Bacillales</taxon>
        <taxon>Paenibacillaceae</taxon>
        <taxon>Paenibacillus</taxon>
    </lineage>
</organism>
<feature type="transmembrane region" description="Helical" evidence="3">
    <location>
        <begin position="417"/>
        <end position="446"/>
    </location>
</feature>
<dbReference type="GO" id="GO:0016020">
    <property type="term" value="C:membrane"/>
    <property type="evidence" value="ECO:0007669"/>
    <property type="project" value="InterPro"/>
</dbReference>
<reference evidence="4 5" key="1">
    <citation type="submission" date="2020-02" db="EMBL/GenBank/DDBJ databases">
        <title>Paenibacillus sp. nov., isolated from rhizosphere soil of tomato.</title>
        <authorList>
            <person name="Weon H.-Y."/>
            <person name="Lee S.A."/>
        </authorList>
    </citation>
    <scope>NUCLEOTIDE SEQUENCE [LARGE SCALE GENOMIC DNA]</scope>
    <source>
        <strain evidence="4 5">14171R-81</strain>
    </source>
</reference>
<accession>A0A6C0PAC2</accession>
<dbReference type="PANTHER" id="PTHR22550:SF5">
    <property type="entry name" value="LEUCINE ZIPPER PROTEIN 4"/>
    <property type="match status" value="1"/>
</dbReference>
<keyword evidence="3" id="KW-1133">Transmembrane helix</keyword>
<evidence type="ECO:0000256" key="1">
    <source>
        <dbReference type="ARBA" id="ARBA00005278"/>
    </source>
</evidence>
<feature type="transmembrane region" description="Helical" evidence="3">
    <location>
        <begin position="295"/>
        <end position="317"/>
    </location>
</feature>
<dbReference type="GO" id="GO:0009847">
    <property type="term" value="P:spore germination"/>
    <property type="evidence" value="ECO:0007669"/>
    <property type="project" value="InterPro"/>
</dbReference>
<dbReference type="PIRSF" id="PIRSF005690">
    <property type="entry name" value="GerBA"/>
    <property type="match status" value="1"/>
</dbReference>
<dbReference type="EMBL" id="CP048286">
    <property type="protein sequence ID" value="QHW35315.1"/>
    <property type="molecule type" value="Genomic_DNA"/>
</dbReference>
<dbReference type="Pfam" id="PF03323">
    <property type="entry name" value="GerA"/>
    <property type="match status" value="1"/>
</dbReference>
<dbReference type="KEGG" id="prz:GZH47_27090"/>
<proteinExistence type="inferred from homology"/>
<name>A0A6C0PAC2_9BACL</name>
<evidence type="ECO:0000313" key="5">
    <source>
        <dbReference type="Proteomes" id="UP000479114"/>
    </source>
</evidence>
<comment type="similarity">
    <text evidence="1">Belongs to the GerABKA family.</text>
</comment>
<keyword evidence="2 3" id="KW-0472">Membrane</keyword>
<dbReference type="Proteomes" id="UP000479114">
    <property type="component" value="Chromosome"/>
</dbReference>
<dbReference type="InterPro" id="IPR050768">
    <property type="entry name" value="UPF0353/GerABKA_families"/>
</dbReference>